<evidence type="ECO:0000256" key="2">
    <source>
        <dbReference type="ARBA" id="ARBA00004328"/>
    </source>
</evidence>
<dbReference type="InterPro" id="IPR043026">
    <property type="entry name" value="Orbi_VP4_C"/>
</dbReference>
<dbReference type="Pfam" id="PF05059">
    <property type="entry name" value="Orbi_VP4"/>
    <property type="match status" value="1"/>
</dbReference>
<protein>
    <recommendedName>
        <fullName evidence="4">Core protein VP4</fullName>
    </recommendedName>
</protein>
<accession>A0A650F5B2</accession>
<proteinExistence type="inferred from homology"/>
<dbReference type="Gene3D" id="3.40.50.150">
    <property type="entry name" value="Vaccinia Virus protein VP39"/>
    <property type="match status" value="1"/>
</dbReference>
<evidence type="ECO:0000256" key="3">
    <source>
        <dbReference type="ARBA" id="ARBA00009708"/>
    </source>
</evidence>
<evidence type="ECO:0000256" key="6">
    <source>
        <dbReference type="ARBA" id="ARBA00022770"/>
    </source>
</evidence>
<dbReference type="CDD" id="cd20758">
    <property type="entry name" value="capping_2-OMTase_Orbivirus"/>
    <property type="match status" value="1"/>
</dbReference>
<keyword evidence="5" id="KW-0167">Capsid protein</keyword>
<comment type="subcellular location">
    <subcellularLocation>
        <location evidence="2">Virion</location>
    </subcellularLocation>
</comment>
<comment type="function">
    <text evidence="1">The VP4 protein is one of the five proteins (with VP1, VP3, VP6 and VP7) which form the inner capsid of the virus.</text>
</comment>
<evidence type="ECO:0000256" key="7">
    <source>
        <dbReference type="ARBA" id="ARBA00022844"/>
    </source>
</evidence>
<reference evidence="8" key="1">
    <citation type="journal article" date="2017" name="Virus Res.">
        <title>Genomes of viral isolates derived from different mosquitos species.</title>
        <authorList>
            <person name="Sadeghi M."/>
            <person name="Popov V."/>
            <person name="Guzman H."/>
            <person name="Phan T.G."/>
            <person name="Vasilakis N."/>
            <person name="Tesh R."/>
            <person name="Delwart E."/>
        </authorList>
    </citation>
    <scope>NUCLEOTIDE SEQUENCE</scope>
    <source>
        <strain evidence="8">JKT-8650</strain>
    </source>
</reference>
<dbReference type="InterPro" id="IPR007753">
    <property type="entry name" value="Orbi_VP4"/>
</dbReference>
<evidence type="ECO:0000256" key="5">
    <source>
        <dbReference type="ARBA" id="ARBA00022561"/>
    </source>
</evidence>
<dbReference type="GO" id="GO:0039624">
    <property type="term" value="C:viral outer capsid"/>
    <property type="evidence" value="ECO:0007669"/>
    <property type="project" value="UniProtKB-KW"/>
</dbReference>
<organism evidence="8">
    <name type="scientific">Yunnan orbivirus</name>
    <dbReference type="NCBI Taxonomy" id="306276"/>
    <lineage>
        <taxon>Viruses</taxon>
        <taxon>Riboviria</taxon>
        <taxon>Orthornavirae</taxon>
        <taxon>Duplornaviricota</taxon>
        <taxon>Resentoviricetes</taxon>
        <taxon>Reovirales</taxon>
        <taxon>Sedoreoviridae</taxon>
        <taxon>Orbivirus</taxon>
        <taxon>Orbivirus yunnanense</taxon>
    </lineage>
</organism>
<dbReference type="InterPro" id="IPR029063">
    <property type="entry name" value="SAM-dependent_MTases_sf"/>
</dbReference>
<evidence type="ECO:0000256" key="1">
    <source>
        <dbReference type="ARBA" id="ARBA00002541"/>
    </source>
</evidence>
<dbReference type="EMBL" id="MF152980">
    <property type="protein sequence ID" value="QGU18492.1"/>
    <property type="molecule type" value="Genomic_RNA"/>
</dbReference>
<sequence length="645" mass="74219">MSSTHAVIYLARGFEPQLADVFLPILRITGKEDLNSLWKAIGMYNTDIYCQGTLQKWTIRQLRGLGFIFCARRGQTILTLSGPAPIDIVFPSNYPRDTSSKEFETKIGVDRVHLRRKFGNILRDWAFKFAIEFHGSEAETVMMADPRRHIVYGKPTSPPALGIPSQIDTPYSNDHPTDEKLVCLLDYMTYSADVVYYVGSGDLRTLQKFRAKDQRRFERVTWFCIDPIVGESFAPNVICMRLLITDPSHLRGLKKPGNLEHMLLWDVRSDKTGHDSEAWERLTAYEDDLGQYVTMCNRDWLSLACLKLRIPVTKQIFDVFTSLIIPQPNAPITMFELRSIVRLNGFSHVDRSHIPLGRVITVQHADCCTLVKNFHGSMRGKRLKRNLLEYLHITQRDGLDHRSGLPRVDLFYLTNNCNRNRLDIIDEILETSALATVWIGNAVHTGYDDFAYSPQKLMLRFCSQQRMVLDGNGFILFLMWKGALGKDGYKLSYDPAWASQFGVVTLRTYPTDLAPDVSLCRFLGLRRYSTMLRLNTDHVHRKPDILKSLQLDVSGHLLISLISGAYCFDLYWWIKMIRDWSVLPETDKLMMISQYKAEVVEWREDKANEPWHRVEDVRAALILAAGLHLPAVSASDYLRWLEMLR</sequence>
<name>A0A650F5B2_9REOV</name>
<evidence type="ECO:0000313" key="8">
    <source>
        <dbReference type="EMBL" id="QGU18492.1"/>
    </source>
</evidence>
<keyword evidence="6" id="KW-1152">Outer capsid protein</keyword>
<keyword evidence="7" id="KW-0946">Virion</keyword>
<comment type="similarity">
    <text evidence="3">Belongs to the orbivirus VP4 family.</text>
</comment>
<dbReference type="Gene3D" id="1.20.1280.200">
    <property type="entry name" value="Orbivirus VP4 core protein, C-terminal domain"/>
    <property type="match status" value="1"/>
</dbReference>
<evidence type="ECO:0000256" key="4">
    <source>
        <dbReference type="ARBA" id="ARBA00021787"/>
    </source>
</evidence>